<proteinExistence type="predicted"/>
<reference evidence="2" key="1">
    <citation type="submission" date="2021-02" db="EMBL/GenBank/DDBJ databases">
        <authorList>
            <person name="Nowell W R."/>
        </authorList>
    </citation>
    <scope>NUCLEOTIDE SEQUENCE</scope>
</reference>
<keyword evidence="1" id="KW-0175">Coiled coil</keyword>
<accession>A0A813XQ50</accession>
<protein>
    <recommendedName>
        <fullName evidence="4">B box-type domain-containing protein</fullName>
    </recommendedName>
</protein>
<gene>
    <name evidence="2" type="ORF">BJG266_LOCUS9186</name>
</gene>
<organism evidence="2 3">
    <name type="scientific">Adineta steineri</name>
    <dbReference type="NCBI Taxonomy" id="433720"/>
    <lineage>
        <taxon>Eukaryota</taxon>
        <taxon>Metazoa</taxon>
        <taxon>Spiralia</taxon>
        <taxon>Gnathifera</taxon>
        <taxon>Rotifera</taxon>
        <taxon>Eurotatoria</taxon>
        <taxon>Bdelloidea</taxon>
        <taxon>Adinetida</taxon>
        <taxon>Adinetidae</taxon>
        <taxon>Adineta</taxon>
    </lineage>
</organism>
<evidence type="ECO:0000256" key="1">
    <source>
        <dbReference type="SAM" id="Coils"/>
    </source>
</evidence>
<sequence length="188" mass="22507">MAMANKKTQCFSCNKEKITYPCEGCSKKFCLTHLTEHQQILNEELNHIINDYDEFKQRINQQKQNPLNHSLIKQINQWETNSIEIIQQRAQNCREIVIKYSRRFITDIEKKFKDLSEQIKQIHDENEFNEIDLNYLRNQLKEITEELNNSSNISIQQDSQSFINEISIISTISKFLRNNFYKNNSHFL</sequence>
<evidence type="ECO:0000313" key="3">
    <source>
        <dbReference type="Proteomes" id="UP000663877"/>
    </source>
</evidence>
<feature type="coiled-coil region" evidence="1">
    <location>
        <begin position="105"/>
        <end position="153"/>
    </location>
</feature>
<dbReference type="EMBL" id="CAJNOI010000030">
    <property type="protein sequence ID" value="CAF0876542.1"/>
    <property type="molecule type" value="Genomic_DNA"/>
</dbReference>
<evidence type="ECO:0000313" key="2">
    <source>
        <dbReference type="EMBL" id="CAF0876542.1"/>
    </source>
</evidence>
<dbReference type="AlphaFoldDB" id="A0A813XQ50"/>
<name>A0A813XQ50_9BILA</name>
<comment type="caution">
    <text evidence="2">The sequence shown here is derived from an EMBL/GenBank/DDBJ whole genome shotgun (WGS) entry which is preliminary data.</text>
</comment>
<evidence type="ECO:0008006" key="4">
    <source>
        <dbReference type="Google" id="ProtNLM"/>
    </source>
</evidence>
<dbReference type="Proteomes" id="UP000663877">
    <property type="component" value="Unassembled WGS sequence"/>
</dbReference>